<gene>
    <name evidence="3" type="ORF">OJ995_03380</name>
</gene>
<organism evidence="3 4">
    <name type="scientific">Flavobacterium lacisediminis</name>
    <dbReference type="NCBI Taxonomy" id="2989705"/>
    <lineage>
        <taxon>Bacteria</taxon>
        <taxon>Pseudomonadati</taxon>
        <taxon>Bacteroidota</taxon>
        <taxon>Flavobacteriia</taxon>
        <taxon>Flavobacteriales</taxon>
        <taxon>Flavobacteriaceae</taxon>
        <taxon>Flavobacterium</taxon>
    </lineage>
</organism>
<dbReference type="InterPro" id="IPR036938">
    <property type="entry name" value="PAP2/HPO_sf"/>
</dbReference>
<name>A0ABT3EFB3_9FLAO</name>
<dbReference type="Pfam" id="PF01569">
    <property type="entry name" value="PAP2"/>
    <property type="match status" value="1"/>
</dbReference>
<proteinExistence type="predicted"/>
<evidence type="ECO:0000313" key="4">
    <source>
        <dbReference type="Proteomes" id="UP001165677"/>
    </source>
</evidence>
<dbReference type="SUPFAM" id="SSF48317">
    <property type="entry name" value="Acid phosphatase/Vanadium-dependent haloperoxidase"/>
    <property type="match status" value="1"/>
</dbReference>
<evidence type="ECO:0000256" key="1">
    <source>
        <dbReference type="SAM" id="Phobius"/>
    </source>
</evidence>
<dbReference type="Gene3D" id="1.20.144.10">
    <property type="entry name" value="Phosphatidic acid phosphatase type 2/haloperoxidase"/>
    <property type="match status" value="1"/>
</dbReference>
<accession>A0ABT3EFB3</accession>
<feature type="transmembrane region" description="Helical" evidence="1">
    <location>
        <begin position="108"/>
        <end position="127"/>
    </location>
</feature>
<evidence type="ECO:0000259" key="2">
    <source>
        <dbReference type="SMART" id="SM00014"/>
    </source>
</evidence>
<dbReference type="Proteomes" id="UP001165677">
    <property type="component" value="Unassembled WGS sequence"/>
</dbReference>
<feature type="domain" description="Phosphatidic acid phosphatase type 2/haloperoxidase" evidence="2">
    <location>
        <begin position="60"/>
        <end position="174"/>
    </location>
</feature>
<dbReference type="PANTHER" id="PTHR14969:SF13">
    <property type="entry name" value="AT30094P"/>
    <property type="match status" value="1"/>
</dbReference>
<keyword evidence="1" id="KW-1133">Transmembrane helix</keyword>
<dbReference type="InterPro" id="IPR000326">
    <property type="entry name" value="PAP2/HPO"/>
</dbReference>
<keyword evidence="1" id="KW-0812">Transmembrane</keyword>
<feature type="transmembrane region" description="Helical" evidence="1">
    <location>
        <begin position="26"/>
        <end position="48"/>
    </location>
</feature>
<dbReference type="RefSeq" id="WP_264368442.1">
    <property type="nucleotide sequence ID" value="NZ_JAPCIO010000002.1"/>
</dbReference>
<feature type="transmembrane region" description="Helical" evidence="1">
    <location>
        <begin position="134"/>
        <end position="153"/>
    </location>
</feature>
<sequence length="193" mass="22847">MLEQLINLDEELFIFLNGLGSEPFDGFWKIITKQLYWSPLFIAIFYLIQKKVGWKNFGIIILFLALLITFTDQITNLFKHSFERLRPCNNPEFEGIIREVITRKSFSFFSGHAANSMASTMFVFLIIRKYYKFTYMLFLFPLVFAFSRIYLGLHYPGDILTGYVFGATFGFVFYKLYKYIGKRYKFNSEVITD</sequence>
<reference evidence="3" key="1">
    <citation type="submission" date="2022-10" db="EMBL/GenBank/DDBJ databases">
        <title>Flavobacterium sp. nov., a bacterium isolated from lake sediment.</title>
        <authorList>
            <person name="Qu J.-H."/>
        </authorList>
    </citation>
    <scope>NUCLEOTIDE SEQUENCE</scope>
    <source>
        <strain evidence="3">TH16-21</strain>
    </source>
</reference>
<keyword evidence="1" id="KW-0472">Membrane</keyword>
<dbReference type="EMBL" id="JAPCIO010000002">
    <property type="protein sequence ID" value="MCW1147262.1"/>
    <property type="molecule type" value="Genomic_DNA"/>
</dbReference>
<dbReference type="SMART" id="SM00014">
    <property type="entry name" value="acidPPc"/>
    <property type="match status" value="1"/>
</dbReference>
<feature type="transmembrane region" description="Helical" evidence="1">
    <location>
        <begin position="57"/>
        <end position="75"/>
    </location>
</feature>
<comment type="caution">
    <text evidence="3">The sequence shown here is derived from an EMBL/GenBank/DDBJ whole genome shotgun (WGS) entry which is preliminary data.</text>
</comment>
<protein>
    <submittedName>
        <fullName evidence="3">Phosphatase PAP2 family protein</fullName>
    </submittedName>
</protein>
<feature type="transmembrane region" description="Helical" evidence="1">
    <location>
        <begin position="159"/>
        <end position="177"/>
    </location>
</feature>
<dbReference type="PANTHER" id="PTHR14969">
    <property type="entry name" value="SPHINGOSINE-1-PHOSPHATE PHOSPHOHYDROLASE"/>
    <property type="match status" value="1"/>
</dbReference>
<evidence type="ECO:0000313" key="3">
    <source>
        <dbReference type="EMBL" id="MCW1147262.1"/>
    </source>
</evidence>
<keyword evidence="4" id="KW-1185">Reference proteome</keyword>